<dbReference type="SUPFAM" id="SSF56436">
    <property type="entry name" value="C-type lectin-like"/>
    <property type="match status" value="1"/>
</dbReference>
<gene>
    <name evidence="2" type="ORF">GSLYS_00000176001</name>
</gene>
<evidence type="ECO:0000259" key="1">
    <source>
        <dbReference type="PROSITE" id="PS50041"/>
    </source>
</evidence>
<sequence length="239" mass="26784">MSINKKFILKVISTICIDCVLLNTDMNAHEAVFKLNTNGQRAVNFLGPGWTDTNILSCVLRCLQIYQSCFSVMFYEHNKYCLPGSSLVTTSAQSQLKTGTIYYNSRVCDADMDFTWYSSNDVGVCLWISTEQLNFNDARKTCTAKDGNLYTMKVNEKIDILSVALNGSVGMFWIGLDDSLRWADDETVITPELRQRLFGAKQPDQVSTGQNCIKYTAGFNTLGGDTCSTSYNYVCELKK</sequence>
<evidence type="ECO:0000313" key="2">
    <source>
        <dbReference type="EMBL" id="CAL1525999.1"/>
    </source>
</evidence>
<dbReference type="InterPro" id="IPR016187">
    <property type="entry name" value="CTDL_fold"/>
</dbReference>
<accession>A0AAV2GX20</accession>
<proteinExistence type="predicted"/>
<dbReference type="AlphaFoldDB" id="A0AAV2GX20"/>
<dbReference type="SMART" id="SM00034">
    <property type="entry name" value="CLECT"/>
    <property type="match status" value="1"/>
</dbReference>
<dbReference type="EMBL" id="CAXITT010000001">
    <property type="protein sequence ID" value="CAL1525999.1"/>
    <property type="molecule type" value="Genomic_DNA"/>
</dbReference>
<comment type="caution">
    <text evidence="2">The sequence shown here is derived from an EMBL/GenBank/DDBJ whole genome shotgun (WGS) entry which is preliminary data.</text>
</comment>
<dbReference type="Pfam" id="PF00059">
    <property type="entry name" value="Lectin_C"/>
    <property type="match status" value="1"/>
</dbReference>
<keyword evidence="3" id="KW-1185">Reference proteome</keyword>
<dbReference type="Proteomes" id="UP001497497">
    <property type="component" value="Unassembled WGS sequence"/>
</dbReference>
<protein>
    <recommendedName>
        <fullName evidence="1">C-type lectin domain-containing protein</fullName>
    </recommendedName>
</protein>
<reference evidence="2 3" key="1">
    <citation type="submission" date="2024-04" db="EMBL/GenBank/DDBJ databases">
        <authorList>
            <consortium name="Genoscope - CEA"/>
            <person name="William W."/>
        </authorList>
    </citation>
    <scope>NUCLEOTIDE SEQUENCE [LARGE SCALE GENOMIC DNA]</scope>
</reference>
<feature type="domain" description="C-type lectin" evidence="1">
    <location>
        <begin position="123"/>
        <end position="236"/>
    </location>
</feature>
<dbReference type="Gene3D" id="3.10.100.10">
    <property type="entry name" value="Mannose-Binding Protein A, subunit A"/>
    <property type="match status" value="1"/>
</dbReference>
<evidence type="ECO:0000313" key="3">
    <source>
        <dbReference type="Proteomes" id="UP001497497"/>
    </source>
</evidence>
<name>A0AAV2GX20_LYMST</name>
<dbReference type="PROSITE" id="PS50041">
    <property type="entry name" value="C_TYPE_LECTIN_2"/>
    <property type="match status" value="1"/>
</dbReference>
<organism evidence="2 3">
    <name type="scientific">Lymnaea stagnalis</name>
    <name type="common">Great pond snail</name>
    <name type="synonym">Helix stagnalis</name>
    <dbReference type="NCBI Taxonomy" id="6523"/>
    <lineage>
        <taxon>Eukaryota</taxon>
        <taxon>Metazoa</taxon>
        <taxon>Spiralia</taxon>
        <taxon>Lophotrochozoa</taxon>
        <taxon>Mollusca</taxon>
        <taxon>Gastropoda</taxon>
        <taxon>Heterobranchia</taxon>
        <taxon>Euthyneura</taxon>
        <taxon>Panpulmonata</taxon>
        <taxon>Hygrophila</taxon>
        <taxon>Lymnaeoidea</taxon>
        <taxon>Lymnaeidae</taxon>
        <taxon>Lymnaea</taxon>
    </lineage>
</organism>
<dbReference type="InterPro" id="IPR001304">
    <property type="entry name" value="C-type_lectin-like"/>
</dbReference>
<dbReference type="InterPro" id="IPR016186">
    <property type="entry name" value="C-type_lectin-like/link_sf"/>
</dbReference>